<accession>A0A8H6RZB9</accession>
<dbReference type="SUPFAM" id="SSF82199">
    <property type="entry name" value="SET domain"/>
    <property type="match status" value="1"/>
</dbReference>
<dbReference type="CDD" id="cd20071">
    <property type="entry name" value="SET_SMYD"/>
    <property type="match status" value="1"/>
</dbReference>
<dbReference type="AlphaFoldDB" id="A0A8H6RZB9"/>
<dbReference type="PANTHER" id="PTHR47332">
    <property type="entry name" value="SET DOMAIN-CONTAINING PROTEIN 5"/>
    <property type="match status" value="1"/>
</dbReference>
<organism evidence="2 3">
    <name type="scientific">Mycena indigotica</name>
    <dbReference type="NCBI Taxonomy" id="2126181"/>
    <lineage>
        <taxon>Eukaryota</taxon>
        <taxon>Fungi</taxon>
        <taxon>Dikarya</taxon>
        <taxon>Basidiomycota</taxon>
        <taxon>Agaricomycotina</taxon>
        <taxon>Agaricomycetes</taxon>
        <taxon>Agaricomycetidae</taxon>
        <taxon>Agaricales</taxon>
        <taxon>Marasmiineae</taxon>
        <taxon>Mycenaceae</taxon>
        <taxon>Mycena</taxon>
    </lineage>
</organism>
<dbReference type="Proteomes" id="UP000636479">
    <property type="component" value="Unassembled WGS sequence"/>
</dbReference>
<dbReference type="PROSITE" id="PS50280">
    <property type="entry name" value="SET"/>
    <property type="match status" value="1"/>
</dbReference>
<dbReference type="PANTHER" id="PTHR47332:SF4">
    <property type="entry name" value="SET DOMAIN-CONTAINING PROTEIN 5"/>
    <property type="match status" value="1"/>
</dbReference>
<dbReference type="Pfam" id="PF00856">
    <property type="entry name" value="SET"/>
    <property type="match status" value="1"/>
</dbReference>
<dbReference type="InterPro" id="IPR046341">
    <property type="entry name" value="SET_dom_sf"/>
</dbReference>
<evidence type="ECO:0000259" key="1">
    <source>
        <dbReference type="PROSITE" id="PS50280"/>
    </source>
</evidence>
<dbReference type="Gene3D" id="2.170.270.10">
    <property type="entry name" value="SET domain"/>
    <property type="match status" value="1"/>
</dbReference>
<dbReference type="InterPro" id="IPR053185">
    <property type="entry name" value="SET_domain_protein"/>
</dbReference>
<gene>
    <name evidence="2" type="ORF">MIND_01398900</name>
</gene>
<evidence type="ECO:0000313" key="3">
    <source>
        <dbReference type="Proteomes" id="UP000636479"/>
    </source>
</evidence>
<keyword evidence="3" id="KW-1185">Reference proteome</keyword>
<evidence type="ECO:0000313" key="2">
    <source>
        <dbReference type="EMBL" id="KAF7289365.1"/>
    </source>
</evidence>
<comment type="caution">
    <text evidence="2">The sequence shown here is derived from an EMBL/GenBank/DDBJ whole genome shotgun (WGS) entry which is preliminary data.</text>
</comment>
<proteinExistence type="predicted"/>
<dbReference type="InterPro" id="IPR001214">
    <property type="entry name" value="SET_dom"/>
</dbReference>
<protein>
    <submittedName>
        <fullName evidence="2">SET domain-containing protein</fullName>
    </submittedName>
</protein>
<dbReference type="GeneID" id="59352911"/>
<sequence>MIRGILDGAAALLGYGASSETAPLDFSSTEIVVLPANAGPDEPVTVCFFWPGSKEVLTKMPGYPQPLRTVSKPTFRVGEAGSKGLGLFAARALGQGELIIDERPLLISVRGVPVAVPIWYSQEQTTKYQLKEFEKYLEVVLKEMRPADRDAFMSLANSHTTDGSGPIAGRIRTNSIGLDGLCPEMSGPMAQYSSVPHFISRMNNRHVFLSCCPNTSTNFHDASISYTIYAARDIAEGEELTLAYSDVWDTAANRQQTFKPYGFVCACDACLDPVNSDARRAKIRSFVPTVQLWAVNRSLPDDWLINKCLEQMALLEQEKLEGEAQYHAAINAIMEAYICLGNSPKVRHWAARARKCPWAANIETLDVLIALKSHSRHPLWRMRVDDKPKGEMASQLKRLAALAGGTDNGRGLIMFAGA</sequence>
<dbReference type="RefSeq" id="XP_037213396.1">
    <property type="nucleotide sequence ID" value="XM_037370395.1"/>
</dbReference>
<name>A0A8H6RZB9_9AGAR</name>
<feature type="domain" description="SET" evidence="1">
    <location>
        <begin position="73"/>
        <end position="245"/>
    </location>
</feature>
<reference evidence="2" key="1">
    <citation type="submission" date="2020-05" db="EMBL/GenBank/DDBJ databases">
        <title>Mycena genomes resolve the evolution of fungal bioluminescence.</title>
        <authorList>
            <person name="Tsai I.J."/>
        </authorList>
    </citation>
    <scope>NUCLEOTIDE SEQUENCE</scope>
    <source>
        <strain evidence="2">171206Taipei</strain>
    </source>
</reference>
<dbReference type="OrthoDB" id="5945798at2759"/>
<dbReference type="EMBL" id="JACAZF010000017">
    <property type="protein sequence ID" value="KAF7289365.1"/>
    <property type="molecule type" value="Genomic_DNA"/>
</dbReference>